<feature type="transmembrane region" description="Helical" evidence="12">
    <location>
        <begin position="20"/>
        <end position="43"/>
    </location>
</feature>
<keyword evidence="6 12" id="KW-1133">Transmembrane helix</keyword>
<evidence type="ECO:0000256" key="7">
    <source>
        <dbReference type="ARBA" id="ARBA00023069"/>
    </source>
</evidence>
<comment type="function">
    <text evidence="11">Transmembrane component of the tectonic-like complex, a complex localized at the transition zone of primary cilia and acting as a barrier that prevents diffusion of transmembrane proteins between the cilia and plasma membranes. Required for ciliogenesis and sonic hedgehog/SHH signaling.</text>
</comment>
<reference evidence="14" key="1">
    <citation type="submission" date="2025-08" db="UniProtKB">
        <authorList>
            <consortium name="RefSeq"/>
        </authorList>
    </citation>
    <scope>IDENTIFICATION</scope>
</reference>
<dbReference type="PANTHER" id="PTHR14605:SF1">
    <property type="entry name" value="TRANSMEMBRANE PROTEIN 231"/>
    <property type="match status" value="1"/>
</dbReference>
<evidence type="ECO:0000256" key="9">
    <source>
        <dbReference type="ARBA" id="ARBA00023180"/>
    </source>
</evidence>
<comment type="similarity">
    <text evidence="2">Belongs to the TMEM231 family.</text>
</comment>
<name>A0ABM3M6K1_BICAN</name>
<evidence type="ECO:0000256" key="3">
    <source>
        <dbReference type="ARBA" id="ARBA00015087"/>
    </source>
</evidence>
<keyword evidence="9" id="KW-0325">Glycoprotein</keyword>
<evidence type="ECO:0000256" key="6">
    <source>
        <dbReference type="ARBA" id="ARBA00022989"/>
    </source>
</evidence>
<evidence type="ECO:0000256" key="5">
    <source>
        <dbReference type="ARBA" id="ARBA00022692"/>
    </source>
</evidence>
<evidence type="ECO:0000256" key="1">
    <source>
        <dbReference type="ARBA" id="ARBA00004272"/>
    </source>
</evidence>
<accession>A0ABM3M6K1</accession>
<keyword evidence="8 12" id="KW-0472">Membrane</keyword>
<comment type="subcellular location">
    <subcellularLocation>
        <location evidence="1">Cell projection</location>
        <location evidence="1">Cilium membrane</location>
        <topology evidence="1">Multi-pass membrane protein</topology>
    </subcellularLocation>
</comment>
<evidence type="ECO:0000256" key="4">
    <source>
        <dbReference type="ARBA" id="ARBA00022475"/>
    </source>
</evidence>
<evidence type="ECO:0000256" key="2">
    <source>
        <dbReference type="ARBA" id="ARBA00009082"/>
    </source>
</evidence>
<keyword evidence="13" id="KW-1185">Reference proteome</keyword>
<dbReference type="InterPro" id="IPR019306">
    <property type="entry name" value="TMEM231"/>
</dbReference>
<evidence type="ECO:0000256" key="10">
    <source>
        <dbReference type="ARBA" id="ARBA00023273"/>
    </source>
</evidence>
<evidence type="ECO:0000313" key="14">
    <source>
        <dbReference type="RefSeq" id="XP_052747095.1"/>
    </source>
</evidence>
<keyword evidence="7" id="KW-0969">Cilium</keyword>
<dbReference type="Pfam" id="PF10149">
    <property type="entry name" value="TM231"/>
    <property type="match status" value="1"/>
</dbReference>
<dbReference type="Proteomes" id="UP001652582">
    <property type="component" value="Chromosome 3"/>
</dbReference>
<evidence type="ECO:0000256" key="11">
    <source>
        <dbReference type="ARBA" id="ARBA00024803"/>
    </source>
</evidence>
<dbReference type="RefSeq" id="XP_052747095.1">
    <property type="nucleotide sequence ID" value="XM_052891135.1"/>
</dbReference>
<keyword evidence="5 12" id="KW-0812">Transmembrane</keyword>
<evidence type="ECO:0000256" key="8">
    <source>
        <dbReference type="ARBA" id="ARBA00023136"/>
    </source>
</evidence>
<gene>
    <name evidence="14" type="primary">LOC112048692</name>
</gene>
<proteinExistence type="inferred from homology"/>
<evidence type="ECO:0000313" key="13">
    <source>
        <dbReference type="Proteomes" id="UP001652582"/>
    </source>
</evidence>
<evidence type="ECO:0000256" key="12">
    <source>
        <dbReference type="SAM" id="Phobius"/>
    </source>
</evidence>
<keyword evidence="4" id="KW-1003">Cell membrane</keyword>
<dbReference type="PANTHER" id="PTHR14605">
    <property type="entry name" value="CHST5 PROTEIN"/>
    <property type="match status" value="1"/>
</dbReference>
<dbReference type="GeneID" id="112048692"/>
<protein>
    <recommendedName>
        <fullName evidence="3">Transmembrane protein 231</fullName>
    </recommendedName>
</protein>
<organism evidence="13 14">
    <name type="scientific">Bicyclus anynana</name>
    <name type="common">Squinting bush brown butterfly</name>
    <dbReference type="NCBI Taxonomy" id="110368"/>
    <lineage>
        <taxon>Eukaryota</taxon>
        <taxon>Metazoa</taxon>
        <taxon>Ecdysozoa</taxon>
        <taxon>Arthropoda</taxon>
        <taxon>Hexapoda</taxon>
        <taxon>Insecta</taxon>
        <taxon>Pterygota</taxon>
        <taxon>Neoptera</taxon>
        <taxon>Endopterygota</taxon>
        <taxon>Lepidoptera</taxon>
        <taxon>Glossata</taxon>
        <taxon>Ditrysia</taxon>
        <taxon>Papilionoidea</taxon>
        <taxon>Nymphalidae</taxon>
        <taxon>Satyrinae</taxon>
        <taxon>Satyrini</taxon>
        <taxon>Mycalesina</taxon>
        <taxon>Bicyclus</taxon>
    </lineage>
</organism>
<keyword evidence="10" id="KW-0966">Cell projection</keyword>
<sequence>MALYKTFSYSVEVQYKSRLLSKATLFTVTTTILTVILPFIVAYRGRGFWLKSSYFYEQPLVHSTYDYLLIAETDDPSVNIICGDAAALEEEVIDEENCVEIQIQEDDINEDGKNDILKFKYNIIVPKNRFISSIILILGIDFQIKNVCPLQMQSLAVITKEFSGLPSGYKYYGNLEIYQNQQLPCLRNILDISHNSSLFYHEGDNSKNIVDFILEEYLGRDVTTIANPMFSRTQNGQTGTMELSITLRISEMEFRYTPSIIQELKWAWPQYLSLLFIFHWLFERIRKFVFRNRLLMAWEIIPWRKRD</sequence>